<dbReference type="PANTHER" id="PTHR31374:SF6">
    <property type="entry name" value="OS04G0608300 PROTEIN"/>
    <property type="match status" value="1"/>
</dbReference>
<dbReference type="Proteomes" id="UP000288805">
    <property type="component" value="Unassembled WGS sequence"/>
</dbReference>
<reference evidence="3 5" key="1">
    <citation type="journal article" date="2018" name="PLoS Genet.">
        <title>Population sequencing reveals clonal diversity and ancestral inbreeding in the grapevine cultivar Chardonnay.</title>
        <authorList>
            <person name="Roach M.J."/>
            <person name="Johnson D.L."/>
            <person name="Bohlmann J."/>
            <person name="van Vuuren H.J."/>
            <person name="Jones S.J."/>
            <person name="Pretorius I.S."/>
            <person name="Schmidt S.A."/>
            <person name="Borneman A.R."/>
        </authorList>
    </citation>
    <scope>NUCLEOTIDE SEQUENCE [LARGE SCALE GENOMIC DNA]</scope>
    <source>
        <strain evidence="5">cv. Chardonnay</strain>
        <strain evidence="3">I10V1</strain>
        <tissue evidence="3">Leaf</tissue>
    </source>
</reference>
<dbReference type="GO" id="GO:0009733">
    <property type="term" value="P:response to auxin"/>
    <property type="evidence" value="ECO:0007669"/>
    <property type="project" value="InterPro"/>
</dbReference>
<proteinExistence type="inferred from homology"/>
<comment type="similarity">
    <text evidence="1">Belongs to the ARG7 family.</text>
</comment>
<evidence type="ECO:0000256" key="2">
    <source>
        <dbReference type="SAM" id="MobiDB-lite"/>
    </source>
</evidence>
<feature type="compositionally biased region" description="Low complexity" evidence="2">
    <location>
        <begin position="30"/>
        <end position="49"/>
    </location>
</feature>
<dbReference type="EMBL" id="QGNW01001393">
    <property type="protein sequence ID" value="RVW42796.1"/>
    <property type="molecule type" value="Genomic_DNA"/>
</dbReference>
<dbReference type="InterPro" id="IPR003676">
    <property type="entry name" value="SAUR_fam"/>
</dbReference>
<name>A0A438E4Z3_VITVI</name>
<gene>
    <name evidence="3" type="primary">SAUR72_0</name>
    <name evidence="4" type="synonym">SAUR72_1</name>
    <name evidence="4" type="ORF">CK203_023069</name>
    <name evidence="3" type="ORF">CK203_079918</name>
</gene>
<organism evidence="3 5">
    <name type="scientific">Vitis vinifera</name>
    <name type="common">Grape</name>
    <dbReference type="NCBI Taxonomy" id="29760"/>
    <lineage>
        <taxon>Eukaryota</taxon>
        <taxon>Viridiplantae</taxon>
        <taxon>Streptophyta</taxon>
        <taxon>Embryophyta</taxon>
        <taxon>Tracheophyta</taxon>
        <taxon>Spermatophyta</taxon>
        <taxon>Magnoliopsida</taxon>
        <taxon>eudicotyledons</taxon>
        <taxon>Gunneridae</taxon>
        <taxon>Pentapetalae</taxon>
        <taxon>rosids</taxon>
        <taxon>Vitales</taxon>
        <taxon>Vitaceae</taxon>
        <taxon>Viteae</taxon>
        <taxon>Vitis</taxon>
    </lineage>
</organism>
<dbReference type="Pfam" id="PF02519">
    <property type="entry name" value="Auxin_inducible"/>
    <property type="match status" value="1"/>
</dbReference>
<dbReference type="PANTHER" id="PTHR31374">
    <property type="entry name" value="AUXIN-INDUCED PROTEIN-LIKE-RELATED"/>
    <property type="match status" value="1"/>
</dbReference>
<protein>
    <submittedName>
        <fullName evidence="3">Auxin-responsive protein SAUR72</fullName>
    </submittedName>
</protein>
<comment type="caution">
    <text evidence="3">The sequence shown here is derived from an EMBL/GenBank/DDBJ whole genome shotgun (WGS) entry which is preliminary data.</text>
</comment>
<feature type="region of interest" description="Disordered" evidence="2">
    <location>
        <begin position="27"/>
        <end position="49"/>
    </location>
</feature>
<evidence type="ECO:0000313" key="4">
    <source>
        <dbReference type="EMBL" id="RVX03693.1"/>
    </source>
</evidence>
<sequence>MDSKKSNKISEIVRLQQILKKWKKLANAPKNSNKNGSHGSTSSSSNNGSKSIKFLKKTLSFTDTTSMLSTEVVPKGFLAVCVGKELKRFIIPTEYLGHQAFGVLLREAEEEFGFQQEGVLKIPCEVAVFERILKVVEEKRDVFFLHEFGLNAEKEMIGCCSSSDCELTPSHHPQMCR</sequence>
<evidence type="ECO:0000313" key="5">
    <source>
        <dbReference type="Proteomes" id="UP000288805"/>
    </source>
</evidence>
<evidence type="ECO:0000256" key="1">
    <source>
        <dbReference type="ARBA" id="ARBA00006974"/>
    </source>
</evidence>
<dbReference type="EMBL" id="QGNW01000064">
    <property type="protein sequence ID" value="RVX03693.1"/>
    <property type="molecule type" value="Genomic_DNA"/>
</dbReference>
<dbReference type="AlphaFoldDB" id="A0A438E4Z3"/>
<evidence type="ECO:0000313" key="3">
    <source>
        <dbReference type="EMBL" id="RVW42796.1"/>
    </source>
</evidence>
<accession>A0A438E4Z3</accession>